<evidence type="ECO:0000259" key="1">
    <source>
        <dbReference type="Pfam" id="PF00814"/>
    </source>
</evidence>
<dbReference type="EMBL" id="RQFA01000080">
    <property type="protein sequence ID" value="TGK28033.1"/>
    <property type="molecule type" value="Genomic_DNA"/>
</dbReference>
<protein>
    <submittedName>
        <fullName evidence="2">tRNA (Adenosine(37)-N6)-threonylcarbamoyltransferase complex dimerization subunit type 1 TsaB</fullName>
    </submittedName>
</protein>
<evidence type="ECO:0000313" key="2">
    <source>
        <dbReference type="EMBL" id="TGK28033.1"/>
    </source>
</evidence>
<dbReference type="NCBIfam" id="TIGR03725">
    <property type="entry name" value="T6A_YeaZ"/>
    <property type="match status" value="1"/>
</dbReference>
<dbReference type="InterPro" id="IPR022496">
    <property type="entry name" value="T6A_TsaB"/>
</dbReference>
<dbReference type="AlphaFoldDB" id="A0A5F1YQ25"/>
<dbReference type="OrthoDB" id="9784166at2"/>
<evidence type="ECO:0000313" key="3">
    <source>
        <dbReference type="Proteomes" id="UP000298277"/>
    </source>
</evidence>
<dbReference type="InterPro" id="IPR000905">
    <property type="entry name" value="Gcp-like_dom"/>
</dbReference>
<dbReference type="InterPro" id="IPR043129">
    <property type="entry name" value="ATPase_NBD"/>
</dbReference>
<dbReference type="RefSeq" id="WP_135593703.1">
    <property type="nucleotide sequence ID" value="NZ_RQEZ01000046.1"/>
</dbReference>
<organism evidence="2 3">
    <name type="scientific">Leptospira gomenensis</name>
    <dbReference type="NCBI Taxonomy" id="2484974"/>
    <lineage>
        <taxon>Bacteria</taxon>
        <taxon>Pseudomonadati</taxon>
        <taxon>Spirochaetota</taxon>
        <taxon>Spirochaetia</taxon>
        <taxon>Leptospirales</taxon>
        <taxon>Leptospiraceae</taxon>
        <taxon>Leptospira</taxon>
    </lineage>
</organism>
<gene>
    <name evidence="2" type="primary">tsaB</name>
    <name evidence="2" type="ORF">EHQ17_18270</name>
</gene>
<reference evidence="2" key="1">
    <citation type="journal article" date="2019" name="PLoS Negl. Trop. Dis.">
        <title>Revisiting the worldwide diversity of Leptospira species in the environment.</title>
        <authorList>
            <person name="Vincent A.T."/>
            <person name="Schiettekatte O."/>
            <person name="Bourhy P."/>
            <person name="Veyrier F.J."/>
            <person name="Picardeau M."/>
        </authorList>
    </citation>
    <scope>NUCLEOTIDE SEQUENCE [LARGE SCALE GENOMIC DNA]</scope>
    <source>
        <strain evidence="2">201800299</strain>
    </source>
</reference>
<dbReference type="GO" id="GO:0002949">
    <property type="term" value="P:tRNA threonylcarbamoyladenosine modification"/>
    <property type="evidence" value="ECO:0007669"/>
    <property type="project" value="InterPro"/>
</dbReference>
<proteinExistence type="predicted"/>
<keyword evidence="3" id="KW-1185">Reference proteome</keyword>
<dbReference type="GO" id="GO:0016740">
    <property type="term" value="F:transferase activity"/>
    <property type="evidence" value="ECO:0007669"/>
    <property type="project" value="UniProtKB-KW"/>
</dbReference>
<comment type="caution">
    <text evidence="2">The sequence shown here is derived from an EMBL/GenBank/DDBJ whole genome shotgun (WGS) entry which is preliminary data.</text>
</comment>
<dbReference type="Pfam" id="PF00814">
    <property type="entry name" value="TsaD"/>
    <property type="match status" value="1"/>
</dbReference>
<keyword evidence="2" id="KW-0808">Transferase</keyword>
<sequence length="226" mass="25839">MKKILFFDATNQWILAETFLFHEDETVERKSFYSGIHPKESSKLLIQELRNVLITSDWTKPDLIAAALGPGSFTGLRIAVATARNLAQLWSIPALGFDSLNVYTSYYFREAGDPVVVAIEAKQKKIYFGMEDRRGFFGSMDVKPDEILERIPEDRLQAFLTSQKYSDRPDFFEGVSILENLPSGSAILQENISVVREALELPHRFPYWKLVPNYVRGTYVDDRSTT</sequence>
<dbReference type="Gene3D" id="3.30.420.40">
    <property type="match status" value="1"/>
</dbReference>
<feature type="domain" description="Gcp-like" evidence="1">
    <location>
        <begin position="31"/>
        <end position="133"/>
    </location>
</feature>
<name>A0A5F1YQ25_9LEPT</name>
<dbReference type="SUPFAM" id="SSF53067">
    <property type="entry name" value="Actin-like ATPase domain"/>
    <property type="match status" value="1"/>
</dbReference>
<accession>A0A5F1YQ25</accession>
<dbReference type="Proteomes" id="UP000298277">
    <property type="component" value="Unassembled WGS sequence"/>
</dbReference>